<protein>
    <submittedName>
        <fullName evidence="1">Uncharacterized protein</fullName>
    </submittedName>
</protein>
<dbReference type="EMBL" id="GGEC01092223">
    <property type="protein sequence ID" value="MBX72707.1"/>
    <property type="molecule type" value="Transcribed_RNA"/>
</dbReference>
<sequence>MIDSLPVLCAKSTL</sequence>
<name>A0A2P2R0I3_RHIMU</name>
<proteinExistence type="predicted"/>
<reference evidence="1" key="1">
    <citation type="submission" date="2018-02" db="EMBL/GenBank/DDBJ databases">
        <title>Rhizophora mucronata_Transcriptome.</title>
        <authorList>
            <person name="Meera S.P."/>
            <person name="Sreeshan A."/>
            <person name="Augustine A."/>
        </authorList>
    </citation>
    <scope>NUCLEOTIDE SEQUENCE</scope>
    <source>
        <tissue evidence="1">Leaf</tissue>
    </source>
</reference>
<accession>A0A2P2R0I3</accession>
<organism evidence="1">
    <name type="scientific">Rhizophora mucronata</name>
    <name type="common">Asiatic mangrove</name>
    <dbReference type="NCBI Taxonomy" id="61149"/>
    <lineage>
        <taxon>Eukaryota</taxon>
        <taxon>Viridiplantae</taxon>
        <taxon>Streptophyta</taxon>
        <taxon>Embryophyta</taxon>
        <taxon>Tracheophyta</taxon>
        <taxon>Spermatophyta</taxon>
        <taxon>Magnoliopsida</taxon>
        <taxon>eudicotyledons</taxon>
        <taxon>Gunneridae</taxon>
        <taxon>Pentapetalae</taxon>
        <taxon>rosids</taxon>
        <taxon>fabids</taxon>
        <taxon>Malpighiales</taxon>
        <taxon>Rhizophoraceae</taxon>
        <taxon>Rhizophora</taxon>
    </lineage>
</organism>
<evidence type="ECO:0000313" key="1">
    <source>
        <dbReference type="EMBL" id="MBX72707.1"/>
    </source>
</evidence>